<name>A0A1T5MGD1_9FIRM</name>
<dbReference type="STRING" id="36842.SAMN02194393_04685"/>
<proteinExistence type="predicted"/>
<dbReference type="PROSITE" id="PS51128">
    <property type="entry name" value="ZF_DKSA_2"/>
    <property type="match status" value="1"/>
</dbReference>
<dbReference type="InterPro" id="IPR014240">
    <property type="entry name" value="YteA"/>
</dbReference>
<keyword evidence="7" id="KW-1185">Reference proteome</keyword>
<dbReference type="AlphaFoldDB" id="A0A1T5MGD1"/>
<dbReference type="Gene3D" id="1.20.120.910">
    <property type="entry name" value="DksA, coiled-coil domain"/>
    <property type="match status" value="1"/>
</dbReference>
<dbReference type="Proteomes" id="UP000190285">
    <property type="component" value="Unassembled WGS sequence"/>
</dbReference>
<dbReference type="EMBL" id="FUZT01000015">
    <property type="protein sequence ID" value="SKC87287.1"/>
    <property type="molecule type" value="Genomic_DNA"/>
</dbReference>
<accession>A0A1T5MGD1</accession>
<evidence type="ECO:0000259" key="5">
    <source>
        <dbReference type="Pfam" id="PF01258"/>
    </source>
</evidence>
<dbReference type="Pfam" id="PF01258">
    <property type="entry name" value="zf-dskA_traR"/>
    <property type="match status" value="1"/>
</dbReference>
<evidence type="ECO:0000313" key="6">
    <source>
        <dbReference type="EMBL" id="SKC87287.1"/>
    </source>
</evidence>
<dbReference type="InterPro" id="IPR020458">
    <property type="entry name" value="Znf_DskA_TraR_CS"/>
</dbReference>
<dbReference type="SUPFAM" id="SSF109635">
    <property type="entry name" value="DnaK suppressor protein DksA, alpha-hairpin domain"/>
    <property type="match status" value="1"/>
</dbReference>
<keyword evidence="3" id="KW-0862">Zinc</keyword>
<feature type="zinc finger region" description="dksA C4-type" evidence="4">
    <location>
        <begin position="92"/>
        <end position="116"/>
    </location>
</feature>
<organism evidence="6 7">
    <name type="scientific">Maledivibacter halophilus</name>
    <dbReference type="NCBI Taxonomy" id="36842"/>
    <lineage>
        <taxon>Bacteria</taxon>
        <taxon>Bacillati</taxon>
        <taxon>Bacillota</taxon>
        <taxon>Clostridia</taxon>
        <taxon>Peptostreptococcales</taxon>
        <taxon>Caminicellaceae</taxon>
        <taxon>Maledivibacter</taxon>
    </lineage>
</organism>
<dbReference type="PANTHER" id="PTHR33823">
    <property type="entry name" value="RNA POLYMERASE-BINDING TRANSCRIPTION FACTOR DKSA-RELATED"/>
    <property type="match status" value="1"/>
</dbReference>
<dbReference type="InterPro" id="IPR037187">
    <property type="entry name" value="DnaK_N"/>
</dbReference>
<dbReference type="SUPFAM" id="SSF57716">
    <property type="entry name" value="Glucocorticoid receptor-like (DNA-binding domain)"/>
    <property type="match status" value="1"/>
</dbReference>
<feature type="domain" description="Zinc finger DksA/TraR C4-type" evidence="5">
    <location>
        <begin position="87"/>
        <end position="119"/>
    </location>
</feature>
<keyword evidence="1" id="KW-0479">Metal-binding</keyword>
<dbReference type="NCBIfam" id="TIGR02890">
    <property type="entry name" value="bacill_yteA"/>
    <property type="match status" value="1"/>
</dbReference>
<dbReference type="PROSITE" id="PS01102">
    <property type="entry name" value="ZF_DKSA_1"/>
    <property type="match status" value="1"/>
</dbReference>
<evidence type="ECO:0000256" key="1">
    <source>
        <dbReference type="ARBA" id="ARBA00022723"/>
    </source>
</evidence>
<keyword evidence="2" id="KW-0863">Zinc-finger</keyword>
<dbReference type="PANTHER" id="PTHR33823:SF4">
    <property type="entry name" value="GENERAL STRESS PROTEIN 16O"/>
    <property type="match status" value="1"/>
</dbReference>
<gene>
    <name evidence="6" type="ORF">SAMN02194393_04685</name>
</gene>
<protein>
    <submittedName>
        <fullName evidence="6">Transcriptional regulator, TraR/DksA family</fullName>
    </submittedName>
</protein>
<reference evidence="6 7" key="1">
    <citation type="submission" date="2017-02" db="EMBL/GenBank/DDBJ databases">
        <authorList>
            <person name="Peterson S.W."/>
        </authorList>
    </citation>
    <scope>NUCLEOTIDE SEQUENCE [LARGE SCALE GENOMIC DNA]</scope>
    <source>
        <strain evidence="6 7">M1</strain>
    </source>
</reference>
<evidence type="ECO:0000256" key="4">
    <source>
        <dbReference type="PROSITE-ProRule" id="PRU00510"/>
    </source>
</evidence>
<evidence type="ECO:0000256" key="3">
    <source>
        <dbReference type="ARBA" id="ARBA00022833"/>
    </source>
</evidence>
<dbReference type="InterPro" id="IPR000962">
    <property type="entry name" value="Znf_DskA_TraR"/>
</dbReference>
<dbReference type="RefSeq" id="WP_170917562.1">
    <property type="nucleotide sequence ID" value="NZ_FUZT01000015.1"/>
</dbReference>
<dbReference type="GO" id="GO:0008270">
    <property type="term" value="F:zinc ion binding"/>
    <property type="evidence" value="ECO:0007669"/>
    <property type="project" value="UniProtKB-KW"/>
</dbReference>
<sequence>MDRDKLQYFKKRLLKDKKQTLNTIENEEDNGLHSSLQGYYSELSVYDNHPADIASETFEMEMKFNLEENEKRHLEDINNAIEKIEDGTYGRCETCGKLIDIERLEIIPYTAICAKCSEEKSTLPLGKKIDTRPVEEEKLNYPFGRTFKDDSRFNGFDGEDTWQEVARYNKTNEKKKALDWYDNNMYDENISGKVENVDDISSEYYKKTINPDEK</sequence>
<evidence type="ECO:0000313" key="7">
    <source>
        <dbReference type="Proteomes" id="UP000190285"/>
    </source>
</evidence>
<evidence type="ECO:0000256" key="2">
    <source>
        <dbReference type="ARBA" id="ARBA00022771"/>
    </source>
</evidence>